<dbReference type="Proteomes" id="UP000179024">
    <property type="component" value="Unassembled WGS sequence"/>
</dbReference>
<dbReference type="PANTHER" id="PTHR43407">
    <property type="entry name" value="GLUTAMINE SYNTHETASE"/>
    <property type="match status" value="1"/>
</dbReference>
<keyword evidence="7 10" id="KW-0067">ATP-binding</keyword>
<sequence>MRNTERLILSKKIQYFSLRISDLPGRWLHFTIPVSRFFSNGKLQKSFYTDGVAFDGSSFEGFKSIEQSDTIALPDLESAVIDPISATPTLSIACTLREPETMAHYWRDPRAVALRAEAFLQKTGFADTAYFGPEVEFFIFDSVSWKIREGYSQMNVVSREGGIGEYEDAGDIYRVRTQEGYFVMPPYDCYFDMREEMVRQLRAVGMEIERDTHERATAGSAEIDVKYEPLVDSADKMLLFKYIVKNVAHKYGKLVTFMPKPLYGHNGSGMHTHNSLWKKNKPIFYDEKGKYHHLSKLAMYYIGGLLRHTRALAAITTPTVNSYKRLVPGFEAPTTIAFGYRNRSTCIRIPAYPATPSSRRVEFRIPDPSTNPYLCFSAMLMAGLDGIKNKIDPIQEGYGPLERSGYASSEKGGMKVDFTPSSLQEALNALEKDNAFLQEGDVFTKDFIKLWIDYKREEIAKVAKHPTAPEFEQYFDC</sequence>
<dbReference type="InterPro" id="IPR004809">
    <property type="entry name" value="Gln_synth_I"/>
</dbReference>
<feature type="domain" description="GS beta-grasp" evidence="15">
    <location>
        <begin position="11"/>
        <end position="101"/>
    </location>
</feature>
<keyword evidence="6 10" id="KW-0547">Nucleotide-binding</keyword>
<dbReference type="Gene3D" id="3.30.590.10">
    <property type="entry name" value="Glutamine synthetase/guanido kinase, catalytic domain"/>
    <property type="match status" value="1"/>
</dbReference>
<evidence type="ECO:0000256" key="8">
    <source>
        <dbReference type="ARBA" id="ARBA00030668"/>
    </source>
</evidence>
<reference evidence="17 18" key="1">
    <citation type="journal article" date="2016" name="Nat. Commun.">
        <title>Thousands of microbial genomes shed light on interconnected biogeochemical processes in an aquifer system.</title>
        <authorList>
            <person name="Anantharaman K."/>
            <person name="Brown C.T."/>
            <person name="Hug L.A."/>
            <person name="Sharon I."/>
            <person name="Castelle C.J."/>
            <person name="Probst A.J."/>
            <person name="Thomas B.C."/>
            <person name="Singh A."/>
            <person name="Wilkins M.J."/>
            <person name="Karaoz U."/>
            <person name="Brodie E.L."/>
            <person name="Williams K.H."/>
            <person name="Hubbard S.S."/>
            <person name="Banfield J.F."/>
        </authorList>
    </citation>
    <scope>NUCLEOTIDE SEQUENCE [LARGE SCALE GENOMIC DNA]</scope>
</reference>
<dbReference type="PROSITE" id="PS00181">
    <property type="entry name" value="GLNA_ATP"/>
    <property type="match status" value="1"/>
</dbReference>
<dbReference type="PROSITE" id="PS51987">
    <property type="entry name" value="GS_CATALYTIC"/>
    <property type="match status" value="1"/>
</dbReference>
<keyword evidence="11" id="KW-0479">Metal-binding</keyword>
<feature type="modified residue" description="O-AMP-tyrosine" evidence="12">
    <location>
        <position position="406"/>
    </location>
</feature>
<organism evidence="17 18">
    <name type="scientific">Candidatus Roizmanbacteria bacterium RIFCSPHIGHO2_12_FULL_44_10</name>
    <dbReference type="NCBI Taxonomy" id="1802054"/>
    <lineage>
        <taxon>Bacteria</taxon>
        <taxon>Candidatus Roizmaniibacteriota</taxon>
    </lineage>
</organism>
<dbReference type="InterPro" id="IPR008146">
    <property type="entry name" value="Gln_synth_cat_dom"/>
</dbReference>
<keyword evidence="5 17" id="KW-0436">Ligase</keyword>
<dbReference type="InterPro" id="IPR008147">
    <property type="entry name" value="Gln_synt_N"/>
</dbReference>
<evidence type="ECO:0000313" key="17">
    <source>
        <dbReference type="EMBL" id="OGK38780.1"/>
    </source>
</evidence>
<feature type="binding site" evidence="9">
    <location>
        <position position="343"/>
    </location>
    <ligand>
        <name>L-glutamate</name>
        <dbReference type="ChEBI" id="CHEBI:29985"/>
    </ligand>
</feature>
<feature type="binding site" evidence="10">
    <location>
        <begin position="273"/>
        <end position="275"/>
    </location>
    <ligand>
        <name>ATP</name>
        <dbReference type="ChEBI" id="CHEBI:30616"/>
    </ligand>
</feature>
<evidence type="ECO:0000256" key="3">
    <source>
        <dbReference type="ARBA" id="ARBA00021364"/>
    </source>
</evidence>
<feature type="binding site" evidence="11">
    <location>
        <position position="214"/>
    </location>
    <ligand>
        <name>Mg(2+)</name>
        <dbReference type="ChEBI" id="CHEBI:18420"/>
        <label>1</label>
    </ligand>
</feature>
<dbReference type="InterPro" id="IPR036651">
    <property type="entry name" value="Gln_synt_N_sf"/>
</dbReference>
<evidence type="ECO:0000256" key="2">
    <source>
        <dbReference type="ARBA" id="ARBA00009897"/>
    </source>
</evidence>
<comment type="caution">
    <text evidence="17">The sequence shown here is derived from an EMBL/GenBank/DDBJ whole genome shotgun (WGS) entry which is preliminary data.</text>
</comment>
<feature type="binding site" evidence="9">
    <location>
        <begin position="266"/>
        <end position="267"/>
    </location>
    <ligand>
        <name>L-glutamate</name>
        <dbReference type="ChEBI" id="CHEBI:29985"/>
    </ligand>
</feature>
<evidence type="ECO:0000256" key="1">
    <source>
        <dbReference type="ARBA" id="ARBA00004496"/>
    </source>
</evidence>
<dbReference type="GO" id="GO:0006542">
    <property type="term" value="P:glutamine biosynthetic process"/>
    <property type="evidence" value="ECO:0007669"/>
    <property type="project" value="InterPro"/>
</dbReference>
<keyword evidence="4" id="KW-0963">Cytoplasm</keyword>
<evidence type="ECO:0000256" key="10">
    <source>
        <dbReference type="PIRSR" id="PIRSR604809-2"/>
    </source>
</evidence>
<evidence type="ECO:0000256" key="13">
    <source>
        <dbReference type="PROSITE-ProRule" id="PRU01330"/>
    </source>
</evidence>
<dbReference type="Pfam" id="PF03951">
    <property type="entry name" value="Gln-synt_N"/>
    <property type="match status" value="1"/>
</dbReference>
<keyword evidence="12" id="KW-0597">Phosphoprotein</keyword>
<feature type="binding site" evidence="9">
    <location>
        <position position="325"/>
    </location>
    <ligand>
        <name>L-glutamate</name>
        <dbReference type="ChEBI" id="CHEBI:29985"/>
    </ligand>
</feature>
<dbReference type="NCBIfam" id="TIGR00653">
    <property type="entry name" value="GlnA"/>
    <property type="match status" value="1"/>
</dbReference>
<evidence type="ECO:0000256" key="9">
    <source>
        <dbReference type="PIRSR" id="PIRSR604809-1"/>
    </source>
</evidence>
<keyword evidence="11" id="KW-0460">Magnesium</keyword>
<evidence type="ECO:0000256" key="12">
    <source>
        <dbReference type="PIRSR" id="PIRSR604809-50"/>
    </source>
</evidence>
<feature type="binding site" evidence="10">
    <location>
        <position position="209"/>
    </location>
    <ligand>
        <name>ATP</name>
        <dbReference type="ChEBI" id="CHEBI:30616"/>
    </ligand>
</feature>
<dbReference type="GO" id="GO:0005524">
    <property type="term" value="F:ATP binding"/>
    <property type="evidence" value="ECO:0007669"/>
    <property type="project" value="UniProtKB-KW"/>
</dbReference>
<feature type="binding site" evidence="11">
    <location>
        <position position="134"/>
    </location>
    <ligand>
        <name>Mg(2+)</name>
        <dbReference type="ChEBI" id="CHEBI:18420"/>
        <label>1</label>
    </ligand>
</feature>
<dbReference type="GO" id="GO:0046872">
    <property type="term" value="F:metal ion binding"/>
    <property type="evidence" value="ECO:0007669"/>
    <property type="project" value="UniProtKB-KW"/>
</dbReference>
<feature type="binding site" evidence="9">
    <location>
        <position position="331"/>
    </location>
    <ligand>
        <name>L-glutamate</name>
        <dbReference type="ChEBI" id="CHEBI:29985"/>
    </ligand>
</feature>
<comment type="similarity">
    <text evidence="2 13 14">Belongs to the glutamine synthetase family.</text>
</comment>
<dbReference type="GO" id="GO:0004356">
    <property type="term" value="F:glutamine synthetase activity"/>
    <property type="evidence" value="ECO:0007669"/>
    <property type="project" value="InterPro"/>
</dbReference>
<feature type="binding site" evidence="10">
    <location>
        <position position="343"/>
    </location>
    <ligand>
        <name>ATP</name>
        <dbReference type="ChEBI" id="CHEBI:30616"/>
    </ligand>
</feature>
<protein>
    <recommendedName>
        <fullName evidence="3">Glutamine synthetase</fullName>
    </recommendedName>
    <alternativeName>
        <fullName evidence="8">Glutamate--ammonia ligase</fullName>
    </alternativeName>
</protein>
<evidence type="ECO:0000256" key="4">
    <source>
        <dbReference type="ARBA" id="ARBA00022490"/>
    </source>
</evidence>
<dbReference type="GO" id="GO:0019740">
    <property type="term" value="P:nitrogen utilization"/>
    <property type="evidence" value="ECO:0007669"/>
    <property type="project" value="TreeGrafter"/>
</dbReference>
<evidence type="ECO:0000256" key="14">
    <source>
        <dbReference type="RuleBase" id="RU000384"/>
    </source>
</evidence>
<evidence type="ECO:0000259" key="15">
    <source>
        <dbReference type="PROSITE" id="PS51986"/>
    </source>
</evidence>
<evidence type="ECO:0000259" key="16">
    <source>
        <dbReference type="PROSITE" id="PS51987"/>
    </source>
</evidence>
<dbReference type="GO" id="GO:0005737">
    <property type="term" value="C:cytoplasm"/>
    <property type="evidence" value="ECO:0007669"/>
    <property type="project" value="UniProtKB-SubCell"/>
</dbReference>
<dbReference type="AlphaFoldDB" id="A0A1F7I5Z5"/>
<dbReference type="InterPro" id="IPR027303">
    <property type="entry name" value="Gln_synth_gly_rich_site"/>
</dbReference>
<dbReference type="SMART" id="SM01230">
    <property type="entry name" value="Gln-synt_C"/>
    <property type="match status" value="1"/>
</dbReference>
<evidence type="ECO:0000256" key="7">
    <source>
        <dbReference type="ARBA" id="ARBA00022840"/>
    </source>
</evidence>
<name>A0A1F7I5Z5_9BACT</name>
<gene>
    <name evidence="17" type="ORF">A3F34_02430</name>
</gene>
<feature type="domain" description="GS catalytic" evidence="16">
    <location>
        <begin position="109"/>
        <end position="477"/>
    </location>
</feature>
<dbReference type="PROSITE" id="PS51986">
    <property type="entry name" value="GS_BETA_GRASP"/>
    <property type="match status" value="1"/>
</dbReference>
<evidence type="ECO:0000256" key="11">
    <source>
        <dbReference type="PIRSR" id="PIRSR604809-3"/>
    </source>
</evidence>
<feature type="binding site" evidence="11">
    <location>
        <position position="136"/>
    </location>
    <ligand>
        <name>Mg(2+)</name>
        <dbReference type="ChEBI" id="CHEBI:18420"/>
        <label>1</label>
    </ligand>
</feature>
<dbReference type="SUPFAM" id="SSF55931">
    <property type="entry name" value="Glutamine synthetase/guanido kinase"/>
    <property type="match status" value="1"/>
</dbReference>
<feature type="binding site" evidence="11">
    <location>
        <position position="362"/>
    </location>
    <ligand>
        <name>Mg(2+)</name>
        <dbReference type="ChEBI" id="CHEBI:18420"/>
        <label>1</label>
    </ligand>
</feature>
<comment type="subcellular location">
    <subcellularLocation>
        <location evidence="1">Cytoplasm</location>
    </subcellularLocation>
</comment>
<evidence type="ECO:0000256" key="6">
    <source>
        <dbReference type="ARBA" id="ARBA00022741"/>
    </source>
</evidence>
<proteinExistence type="inferred from homology"/>
<evidence type="ECO:0000256" key="5">
    <source>
        <dbReference type="ARBA" id="ARBA00022598"/>
    </source>
</evidence>
<dbReference type="EMBL" id="MGAE01000047">
    <property type="protein sequence ID" value="OGK38780.1"/>
    <property type="molecule type" value="Genomic_DNA"/>
</dbReference>
<dbReference type="SUPFAM" id="SSF54368">
    <property type="entry name" value="Glutamine synthetase, N-terminal domain"/>
    <property type="match status" value="1"/>
</dbReference>
<feature type="binding site" evidence="9">
    <location>
        <position position="364"/>
    </location>
    <ligand>
        <name>L-glutamate</name>
        <dbReference type="ChEBI" id="CHEBI:29985"/>
    </ligand>
</feature>
<dbReference type="Gene3D" id="3.10.20.70">
    <property type="entry name" value="Glutamine synthetase, N-terminal domain"/>
    <property type="match status" value="1"/>
</dbReference>
<dbReference type="GO" id="GO:0016020">
    <property type="term" value="C:membrane"/>
    <property type="evidence" value="ECO:0007669"/>
    <property type="project" value="TreeGrafter"/>
</dbReference>
<dbReference type="PANTHER" id="PTHR43407:SF1">
    <property type="entry name" value="LENGSIN"/>
    <property type="match status" value="1"/>
</dbReference>
<feature type="binding site" evidence="11">
    <location>
        <position position="222"/>
    </location>
    <ligand>
        <name>Mg(2+)</name>
        <dbReference type="ChEBI" id="CHEBI:18420"/>
        <label>1</label>
    </ligand>
</feature>
<dbReference type="Pfam" id="PF00120">
    <property type="entry name" value="Gln-synt_C"/>
    <property type="match status" value="1"/>
</dbReference>
<comment type="cofactor">
    <cofactor evidence="11">
        <name>Mg(2+)</name>
        <dbReference type="ChEBI" id="CHEBI:18420"/>
    </cofactor>
    <text evidence="11">Binds 2 Mg(2+) ions per subunit.</text>
</comment>
<evidence type="ECO:0000313" key="18">
    <source>
        <dbReference type="Proteomes" id="UP000179024"/>
    </source>
</evidence>
<dbReference type="InterPro" id="IPR014746">
    <property type="entry name" value="Gln_synth/guanido_kin_cat_dom"/>
</dbReference>
<feature type="binding site" evidence="11">
    <location>
        <position position="271"/>
    </location>
    <ligand>
        <name>Mg(2+)</name>
        <dbReference type="ChEBI" id="CHEBI:18420"/>
        <label>1</label>
    </ligand>
</feature>
<accession>A0A1F7I5Z5</accession>